<sequence>MSLVISSLSLYLSLSLSLFTPSVELEGRKWGFGRYELGGSVVAGAVPFPSPSFPLSPFSRGGRREWSDFGIKIHPLL</sequence>
<accession>A0ACD0NR35</accession>
<dbReference type="Proteomes" id="UP000245626">
    <property type="component" value="Unassembled WGS sequence"/>
</dbReference>
<dbReference type="EMBL" id="KZ820239">
    <property type="protein sequence ID" value="PWN48262.1"/>
    <property type="molecule type" value="Genomic_DNA"/>
</dbReference>
<keyword evidence="2" id="KW-1185">Reference proteome</keyword>
<name>A0ACD0NR35_9BASI</name>
<reference evidence="1 2" key="1">
    <citation type="journal article" date="2018" name="Mol. Biol. Evol.">
        <title>Broad Genomic Sampling Reveals a Smut Pathogenic Ancestry of the Fungal Clade Ustilaginomycotina.</title>
        <authorList>
            <person name="Kijpornyongpan T."/>
            <person name="Mondo S.J."/>
            <person name="Barry K."/>
            <person name="Sandor L."/>
            <person name="Lee J."/>
            <person name="Lipzen A."/>
            <person name="Pangilinan J."/>
            <person name="LaButti K."/>
            <person name="Hainaut M."/>
            <person name="Henrissat B."/>
            <person name="Grigoriev I.V."/>
            <person name="Spatafora J.W."/>
            <person name="Aime M.C."/>
        </authorList>
    </citation>
    <scope>NUCLEOTIDE SEQUENCE [LARGE SCALE GENOMIC DNA]</scope>
    <source>
        <strain evidence="1 2">SA 807</strain>
    </source>
</reference>
<proteinExistence type="predicted"/>
<protein>
    <submittedName>
        <fullName evidence="1">Uncharacterized protein</fullName>
    </submittedName>
</protein>
<evidence type="ECO:0000313" key="1">
    <source>
        <dbReference type="EMBL" id="PWN48262.1"/>
    </source>
</evidence>
<organism evidence="1 2">
    <name type="scientific">Violaceomyces palustris</name>
    <dbReference type="NCBI Taxonomy" id="1673888"/>
    <lineage>
        <taxon>Eukaryota</taxon>
        <taxon>Fungi</taxon>
        <taxon>Dikarya</taxon>
        <taxon>Basidiomycota</taxon>
        <taxon>Ustilaginomycotina</taxon>
        <taxon>Ustilaginomycetes</taxon>
        <taxon>Violaceomycetales</taxon>
        <taxon>Violaceomycetaceae</taxon>
        <taxon>Violaceomyces</taxon>
    </lineage>
</organism>
<evidence type="ECO:0000313" key="2">
    <source>
        <dbReference type="Proteomes" id="UP000245626"/>
    </source>
</evidence>
<gene>
    <name evidence="1" type="ORF">IE53DRAFT_389552</name>
</gene>